<feature type="domain" description="DNA helicase Pif1-like DEAD-box helicase" evidence="12">
    <location>
        <begin position="212"/>
        <end position="371"/>
    </location>
</feature>
<dbReference type="GO" id="GO:0016787">
    <property type="term" value="F:hydrolase activity"/>
    <property type="evidence" value="ECO:0007669"/>
    <property type="project" value="UniProtKB-KW"/>
</dbReference>
<evidence type="ECO:0000256" key="9">
    <source>
        <dbReference type="RuleBase" id="RU363044"/>
    </source>
</evidence>
<dbReference type="InterPro" id="IPR051055">
    <property type="entry name" value="PIF1_helicase"/>
</dbReference>
<dbReference type="Pfam" id="PF05970">
    <property type="entry name" value="PIF1"/>
    <property type="match status" value="1"/>
</dbReference>
<dbReference type="Proteomes" id="UP000462212">
    <property type="component" value="Unassembled WGS sequence"/>
</dbReference>
<keyword evidence="9" id="KW-0233">DNA recombination</keyword>
<reference evidence="14 15" key="1">
    <citation type="submission" date="2018-05" db="EMBL/GenBank/DDBJ databases">
        <title>Genome sequencing and assembly of the regulated plant pathogen Lachnellula willkommii and related sister species for the development of diagnostic species identification markers.</title>
        <authorList>
            <person name="Giroux E."/>
            <person name="Bilodeau G."/>
        </authorList>
    </citation>
    <scope>NUCLEOTIDE SEQUENCE [LARGE SCALE GENOMIC DNA]</scope>
    <source>
        <strain evidence="14 15">CBS 197.66</strain>
    </source>
</reference>
<keyword evidence="15" id="KW-1185">Reference proteome</keyword>
<dbReference type="Pfam" id="PF21530">
    <property type="entry name" value="Pif1_2B_dom"/>
    <property type="match status" value="1"/>
</dbReference>
<proteinExistence type="inferred from homology"/>
<comment type="caution">
    <text evidence="14">The sequence shown here is derived from an EMBL/GenBank/DDBJ whole genome shotgun (WGS) entry which is preliminary data.</text>
</comment>
<dbReference type="Gene3D" id="3.40.970.10">
    <property type="entry name" value="Ribonuclease H1, N-terminal domain"/>
    <property type="match status" value="1"/>
</dbReference>
<evidence type="ECO:0000256" key="1">
    <source>
        <dbReference type="ARBA" id="ARBA00022741"/>
    </source>
</evidence>
<dbReference type="GO" id="GO:0000723">
    <property type="term" value="P:telomere maintenance"/>
    <property type="evidence" value="ECO:0007669"/>
    <property type="project" value="InterPro"/>
</dbReference>
<evidence type="ECO:0000259" key="13">
    <source>
        <dbReference type="Pfam" id="PF21530"/>
    </source>
</evidence>
<evidence type="ECO:0000256" key="4">
    <source>
        <dbReference type="ARBA" id="ARBA00022806"/>
    </source>
</evidence>
<keyword evidence="5 9" id="KW-0067">ATP-binding</keyword>
<gene>
    <name evidence="14" type="primary">PIF1_0</name>
    <name evidence="14" type="ORF">LSUB1_G008163</name>
</gene>
<dbReference type="GO" id="GO:0006310">
    <property type="term" value="P:DNA recombination"/>
    <property type="evidence" value="ECO:0007669"/>
    <property type="project" value="UniProtKB-KW"/>
</dbReference>
<dbReference type="EMBL" id="QGMJ01000578">
    <property type="protein sequence ID" value="TVY34963.1"/>
    <property type="molecule type" value="Genomic_DNA"/>
</dbReference>
<organism evidence="14 15">
    <name type="scientific">Lachnellula subtilissima</name>
    <dbReference type="NCBI Taxonomy" id="602034"/>
    <lineage>
        <taxon>Eukaryota</taxon>
        <taxon>Fungi</taxon>
        <taxon>Dikarya</taxon>
        <taxon>Ascomycota</taxon>
        <taxon>Pezizomycotina</taxon>
        <taxon>Leotiomycetes</taxon>
        <taxon>Helotiales</taxon>
        <taxon>Lachnaceae</taxon>
        <taxon>Lachnellula</taxon>
    </lineage>
</organism>
<dbReference type="InterPro" id="IPR049163">
    <property type="entry name" value="Pif1-like_2B_dom"/>
</dbReference>
<sequence length="733" mass="82890">MKLTKKNGYVVFRGRRPGIYRTWEECNPQVHGFSKAKFLGYETFSEAERDWAEWQRKTITKLASATPSPGNTAGMWAQSVHPPTAWIEPSMPQQAQTLDTDAPRGWDGTSSDPSQLSSAQLFYFDPPLPRIPRPPSAIDLTISHPPFLPQLQSNFKRHSTIIDLTEEDEDENPTAKRFKIEHNAEAQLERFELGRLEREMVMAPAQEKKVELSDEQQTVVNMAMKKNNIFLTGAAGSGKTVTLKEILSQLRMKKKGNKVQVIAPTGIAALPLGGKTTYSFAGWNPDSFREGIADLLKKRRKGTITGIEDLDVLIIERTANEKAFQEISMVENQFLERLNLLFQSVMENTLPFGGKQVIFLGDFHQLPPVKPFARCLQCGADIPANSKEPNCTSKGCKLLEGAVGLTWSSKWAFKANVWKELKLRHIKLEQIHRQKDFHFQDVLNKIRSGTELTVEEWYHLERPKELPRNAFATRLMSKLFEVKKFNEQQLALLRCSPKVWRAKDDCIKLAKDKDGLHDIGASYKCKEYADSLRDHRFLDDLTLKVGARVVLLYNLSTTLVNGSQGVIIGFQPAEHAQELERIDPSGEHPSFRKDCMIAYKENNNNMRPLVRFADGTTHLIPAIASASLRGGAQIHEQYVVCRTQIPLTLAWALSIHKSQGMTLQYVEVSSRDIFEPGQLYVALSRATDADGLRVTGFQRTLLPMDKDVLEFYTKTKWEKLQGPKLKGRGGKKS</sequence>
<dbReference type="OrthoDB" id="432234at2759"/>
<evidence type="ECO:0000256" key="5">
    <source>
        <dbReference type="ARBA" id="ARBA00022840"/>
    </source>
</evidence>
<evidence type="ECO:0000259" key="12">
    <source>
        <dbReference type="Pfam" id="PF05970"/>
    </source>
</evidence>
<dbReference type="GO" id="GO:0005524">
    <property type="term" value="F:ATP binding"/>
    <property type="evidence" value="ECO:0007669"/>
    <property type="project" value="UniProtKB-KW"/>
</dbReference>
<dbReference type="InterPro" id="IPR010285">
    <property type="entry name" value="DNA_helicase_pif1-like_DEAD"/>
</dbReference>
<dbReference type="Gene3D" id="3.40.50.300">
    <property type="entry name" value="P-loop containing nucleotide triphosphate hydrolases"/>
    <property type="match status" value="1"/>
</dbReference>
<evidence type="ECO:0000256" key="6">
    <source>
        <dbReference type="ARBA" id="ARBA00023125"/>
    </source>
</evidence>
<comment type="cofactor">
    <cofactor evidence="9">
        <name>Mg(2+)</name>
        <dbReference type="ChEBI" id="CHEBI:18420"/>
    </cofactor>
</comment>
<evidence type="ECO:0000259" key="11">
    <source>
        <dbReference type="Pfam" id="PF01693"/>
    </source>
</evidence>
<dbReference type="InterPro" id="IPR009027">
    <property type="entry name" value="Ribosomal_bL9/RNase_H1_N"/>
</dbReference>
<dbReference type="Pfam" id="PF01693">
    <property type="entry name" value="Cauli_VI"/>
    <property type="match status" value="1"/>
</dbReference>
<dbReference type="GO" id="GO:0006281">
    <property type="term" value="P:DNA repair"/>
    <property type="evidence" value="ECO:0007669"/>
    <property type="project" value="UniProtKB-KW"/>
</dbReference>
<keyword evidence="1 9" id="KW-0547">Nucleotide-binding</keyword>
<keyword evidence="7 9" id="KW-0234">DNA repair</keyword>
<dbReference type="PANTHER" id="PTHR47642:SF5">
    <property type="entry name" value="ATP-DEPENDENT DNA HELICASE"/>
    <property type="match status" value="1"/>
</dbReference>
<feature type="domain" description="DNA helicase Pif1-like 2B" evidence="13">
    <location>
        <begin position="540"/>
        <end position="570"/>
    </location>
</feature>
<comment type="similarity">
    <text evidence="9">Belongs to the helicase family.</text>
</comment>
<keyword evidence="8" id="KW-0413">Isomerase</keyword>
<dbReference type="PANTHER" id="PTHR47642">
    <property type="entry name" value="ATP-DEPENDENT DNA HELICASE"/>
    <property type="match status" value="1"/>
</dbReference>
<dbReference type="InterPro" id="IPR037056">
    <property type="entry name" value="RNase_H1_N_sf"/>
</dbReference>
<evidence type="ECO:0000313" key="14">
    <source>
        <dbReference type="EMBL" id="TVY34963.1"/>
    </source>
</evidence>
<protein>
    <recommendedName>
        <fullName evidence="9">ATP-dependent DNA helicase</fullName>
        <ecNumber evidence="9">5.6.2.3</ecNumber>
    </recommendedName>
</protein>
<accession>A0A8H8RII8</accession>
<keyword evidence="2 9" id="KW-0227">DNA damage</keyword>
<keyword evidence="3 9" id="KW-0378">Hydrolase</keyword>
<keyword evidence="6" id="KW-0238">DNA-binding</keyword>
<dbReference type="SUPFAM" id="SSF55658">
    <property type="entry name" value="L9 N-domain-like"/>
    <property type="match status" value="1"/>
</dbReference>
<evidence type="ECO:0000256" key="8">
    <source>
        <dbReference type="ARBA" id="ARBA00023235"/>
    </source>
</evidence>
<dbReference type="AlphaFoldDB" id="A0A8H8RII8"/>
<comment type="catalytic activity">
    <reaction evidence="9">
        <text>ATP + H2O = ADP + phosphate + H(+)</text>
        <dbReference type="Rhea" id="RHEA:13065"/>
        <dbReference type="ChEBI" id="CHEBI:15377"/>
        <dbReference type="ChEBI" id="CHEBI:15378"/>
        <dbReference type="ChEBI" id="CHEBI:30616"/>
        <dbReference type="ChEBI" id="CHEBI:43474"/>
        <dbReference type="ChEBI" id="CHEBI:456216"/>
        <dbReference type="EC" id="5.6.2.3"/>
    </reaction>
</comment>
<keyword evidence="4 9" id="KW-0347">Helicase</keyword>
<evidence type="ECO:0000313" key="15">
    <source>
        <dbReference type="Proteomes" id="UP000462212"/>
    </source>
</evidence>
<evidence type="ECO:0000256" key="10">
    <source>
        <dbReference type="SAM" id="MobiDB-lite"/>
    </source>
</evidence>
<dbReference type="InterPro" id="IPR027417">
    <property type="entry name" value="P-loop_NTPase"/>
</dbReference>
<dbReference type="SUPFAM" id="SSF52540">
    <property type="entry name" value="P-loop containing nucleoside triphosphate hydrolases"/>
    <property type="match status" value="2"/>
</dbReference>
<dbReference type="CDD" id="cd18809">
    <property type="entry name" value="SF1_C_RecD"/>
    <property type="match status" value="1"/>
</dbReference>
<dbReference type="EC" id="5.6.2.3" evidence="9"/>
<evidence type="ECO:0000256" key="2">
    <source>
        <dbReference type="ARBA" id="ARBA00022763"/>
    </source>
</evidence>
<name>A0A8H8RII8_9HELO</name>
<feature type="region of interest" description="Disordered" evidence="10">
    <location>
        <begin position="92"/>
        <end position="114"/>
    </location>
</feature>
<feature type="domain" description="Ribonuclease H1 N-terminal" evidence="11">
    <location>
        <begin position="9"/>
        <end position="48"/>
    </location>
</feature>
<dbReference type="InterPro" id="IPR011320">
    <property type="entry name" value="RNase_H1_N"/>
</dbReference>
<dbReference type="GO" id="GO:0043139">
    <property type="term" value="F:5'-3' DNA helicase activity"/>
    <property type="evidence" value="ECO:0007669"/>
    <property type="project" value="UniProtKB-EC"/>
</dbReference>
<evidence type="ECO:0000256" key="3">
    <source>
        <dbReference type="ARBA" id="ARBA00022801"/>
    </source>
</evidence>
<evidence type="ECO:0000256" key="7">
    <source>
        <dbReference type="ARBA" id="ARBA00023204"/>
    </source>
</evidence>